<evidence type="ECO:0000256" key="1">
    <source>
        <dbReference type="SAM" id="MobiDB-lite"/>
    </source>
</evidence>
<comment type="caution">
    <text evidence="3">The sequence shown here is derived from an EMBL/GenBank/DDBJ whole genome shotgun (WGS) entry which is preliminary data.</text>
</comment>
<sequence>MATATSIATKRRMLAIACAAGVLTLTACQSHSLREQSARQAADAQRIVDDRLKLKSVQPPQIAGLYDPAVIPSVDRDKTRTTNQYGATGQGMGNGVMSRIGSSGLRGRGASSDLEAELAGAGLAGVRVLVANDTVFLAAKDRGPSAASTDRLQRKLLSSTGGLSGKGPEPGPHGGVGIRSVDTESTDTLAAAEQWLKDRGFGERIVTIASPEAVALIDRLRAQGAEGTSGSHDRDIAQLMRMGAAAKDGK</sequence>
<reference evidence="3 4" key="1">
    <citation type="submission" date="2022-10" db="EMBL/GenBank/DDBJ databases">
        <title>Comparative genomic analysis of Cohnella hashimotonis sp. nov., isolated from the International Space Station.</title>
        <authorList>
            <person name="Simpson A."/>
            <person name="Venkateswaran K."/>
        </authorList>
    </citation>
    <scope>NUCLEOTIDE SEQUENCE [LARGE SCALE GENOMIC DNA]</scope>
    <source>
        <strain evidence="3 4">DSM 18997</strain>
    </source>
</reference>
<dbReference type="EMBL" id="JAPDHZ010000003">
    <property type="protein sequence ID" value="MDG0792916.1"/>
    <property type="molecule type" value="Genomic_DNA"/>
</dbReference>
<evidence type="ECO:0000256" key="2">
    <source>
        <dbReference type="SAM" id="SignalP"/>
    </source>
</evidence>
<keyword evidence="4" id="KW-1185">Reference proteome</keyword>
<gene>
    <name evidence="3" type="ORF">OMP38_20085</name>
</gene>
<keyword evidence="2" id="KW-0732">Signal</keyword>
<name>A0A9X4KJH8_9BACL</name>
<feature type="chain" id="PRO_5040848591" description="Sporulation protein" evidence="2">
    <location>
        <begin position="20"/>
        <end position="250"/>
    </location>
</feature>
<dbReference type="Proteomes" id="UP001153387">
    <property type="component" value="Unassembled WGS sequence"/>
</dbReference>
<evidence type="ECO:0008006" key="5">
    <source>
        <dbReference type="Google" id="ProtNLM"/>
    </source>
</evidence>
<feature type="region of interest" description="Disordered" evidence="1">
    <location>
        <begin position="158"/>
        <end position="177"/>
    </location>
</feature>
<protein>
    <recommendedName>
        <fullName evidence="5">Sporulation protein</fullName>
    </recommendedName>
</protein>
<evidence type="ECO:0000313" key="3">
    <source>
        <dbReference type="EMBL" id="MDG0792916.1"/>
    </source>
</evidence>
<feature type="signal peptide" evidence="2">
    <location>
        <begin position="1"/>
        <end position="19"/>
    </location>
</feature>
<dbReference type="AlphaFoldDB" id="A0A9X4KJH8"/>
<dbReference type="RefSeq" id="WP_277566661.1">
    <property type="nucleotide sequence ID" value="NZ_JAPDHZ010000003.1"/>
</dbReference>
<organism evidence="3 4">
    <name type="scientific">Cohnella ginsengisoli</name>
    <dbReference type="NCBI Taxonomy" id="425004"/>
    <lineage>
        <taxon>Bacteria</taxon>
        <taxon>Bacillati</taxon>
        <taxon>Bacillota</taxon>
        <taxon>Bacilli</taxon>
        <taxon>Bacillales</taxon>
        <taxon>Paenibacillaceae</taxon>
        <taxon>Cohnella</taxon>
    </lineage>
</organism>
<accession>A0A9X4KJH8</accession>
<proteinExistence type="predicted"/>
<evidence type="ECO:0000313" key="4">
    <source>
        <dbReference type="Proteomes" id="UP001153387"/>
    </source>
</evidence>